<dbReference type="SUPFAM" id="SSF51905">
    <property type="entry name" value="FAD/NAD(P)-binding domain"/>
    <property type="match status" value="1"/>
</dbReference>
<dbReference type="EC" id="1.-.-.-" evidence="2"/>
<dbReference type="Proteomes" id="UP001597180">
    <property type="component" value="Unassembled WGS sequence"/>
</dbReference>
<feature type="domain" description="FAD-binding" evidence="1">
    <location>
        <begin position="4"/>
        <end position="309"/>
    </location>
</feature>
<keyword evidence="3" id="KW-1185">Reference proteome</keyword>
<evidence type="ECO:0000259" key="1">
    <source>
        <dbReference type="Pfam" id="PF01494"/>
    </source>
</evidence>
<dbReference type="PRINTS" id="PR00420">
    <property type="entry name" value="RNGMNOXGNASE"/>
</dbReference>
<dbReference type="Pfam" id="PF01494">
    <property type="entry name" value="FAD_binding_3"/>
    <property type="match status" value="1"/>
</dbReference>
<dbReference type="RefSeq" id="WP_345588336.1">
    <property type="nucleotide sequence ID" value="NZ_BAABJG010000015.1"/>
</dbReference>
<reference evidence="3" key="1">
    <citation type="journal article" date="2019" name="Int. J. Syst. Evol. Microbiol.">
        <title>The Global Catalogue of Microorganisms (GCM) 10K type strain sequencing project: providing services to taxonomists for standard genome sequencing and annotation.</title>
        <authorList>
            <consortium name="The Broad Institute Genomics Platform"/>
            <consortium name="The Broad Institute Genome Sequencing Center for Infectious Disease"/>
            <person name="Wu L."/>
            <person name="Ma J."/>
        </authorList>
    </citation>
    <scope>NUCLEOTIDE SEQUENCE [LARGE SCALE GENOMIC DNA]</scope>
    <source>
        <strain evidence="3">CCUG 53270</strain>
    </source>
</reference>
<gene>
    <name evidence="2" type="ORF">ACFQ4B_21220</name>
</gene>
<keyword evidence="2" id="KW-0560">Oxidoreductase</keyword>
<proteinExistence type="predicted"/>
<dbReference type="InterPro" id="IPR002938">
    <property type="entry name" value="FAD-bd"/>
</dbReference>
<protein>
    <submittedName>
        <fullName evidence="2">NAD(P)/FAD-dependent oxidoreductase</fullName>
        <ecNumber evidence="2">1.-.-.-</ecNumber>
    </submittedName>
</protein>
<evidence type="ECO:0000313" key="3">
    <source>
        <dbReference type="Proteomes" id="UP001597180"/>
    </source>
</evidence>
<dbReference type="GO" id="GO:0016491">
    <property type="term" value="F:oxidoreductase activity"/>
    <property type="evidence" value="ECO:0007669"/>
    <property type="project" value="UniProtKB-KW"/>
</dbReference>
<accession>A0ABW3UPJ6</accession>
<comment type="caution">
    <text evidence="2">The sequence shown here is derived from an EMBL/GenBank/DDBJ whole genome shotgun (WGS) entry which is preliminary data.</text>
</comment>
<dbReference type="PANTHER" id="PTHR42685">
    <property type="entry name" value="GERANYLGERANYL DIPHOSPHATE REDUCTASE"/>
    <property type="match status" value="1"/>
</dbReference>
<name>A0ABW3UPJ6_9BACL</name>
<evidence type="ECO:0000313" key="2">
    <source>
        <dbReference type="EMBL" id="MFD1222643.1"/>
    </source>
</evidence>
<dbReference type="InterPro" id="IPR036188">
    <property type="entry name" value="FAD/NAD-bd_sf"/>
</dbReference>
<dbReference type="InterPro" id="IPR050407">
    <property type="entry name" value="Geranylgeranyl_reductase"/>
</dbReference>
<dbReference type="Gene3D" id="3.50.50.60">
    <property type="entry name" value="FAD/NAD(P)-binding domain"/>
    <property type="match status" value="1"/>
</dbReference>
<organism evidence="2 3">
    <name type="scientific">Paenibacillus vulneris</name>
    <dbReference type="NCBI Taxonomy" id="1133364"/>
    <lineage>
        <taxon>Bacteria</taxon>
        <taxon>Bacillati</taxon>
        <taxon>Bacillota</taxon>
        <taxon>Bacilli</taxon>
        <taxon>Bacillales</taxon>
        <taxon>Paenibacillaceae</taxon>
        <taxon>Paenibacillus</taxon>
    </lineage>
</organism>
<sequence length="385" mass="41514">MILDAAVIGAGVAGSSLAKALADNGWQTLLLDQKPFPRHKVCGEFLSPESQWILHALGLQKYVVSLQPSFMDRTRLILESGKEIEVALPGTALGVSRYSLDAALHAAAVSSGVCVKTSTTVLSVTPVDGGYIIEAKNGMERQTFQARAVVAAWGANGRSGLVSRHPKTSTASKYVGVKSHFQGVEREPVIEMYFFDGGYLGVSPIEGGLVNVTALLERKAFQSDHSSILSLLEAACRRHPKLQRRLADAVPIPNTQAAVAPVNFHRKPIAWSQLPLVGDAILTIPPLCGDGMSMALRSAQLCTPLACRYLSGGISLATWEQEYSQAVLREFRGPLRWGRTLHSLLEAPVLPHILWGTARLIPGLASIAVRATRLNEDDLKQSFNP</sequence>
<dbReference type="EMBL" id="JBHTLU010000031">
    <property type="protein sequence ID" value="MFD1222643.1"/>
    <property type="molecule type" value="Genomic_DNA"/>
</dbReference>
<dbReference type="PANTHER" id="PTHR42685:SF22">
    <property type="entry name" value="CONDITIONED MEDIUM FACTOR RECEPTOR 1"/>
    <property type="match status" value="1"/>
</dbReference>